<dbReference type="PROSITE" id="PS51450">
    <property type="entry name" value="LRR"/>
    <property type="match status" value="1"/>
</dbReference>
<evidence type="ECO:0000256" key="3">
    <source>
        <dbReference type="ARBA" id="ARBA00022737"/>
    </source>
</evidence>
<dbReference type="Proteomes" id="UP001447188">
    <property type="component" value="Unassembled WGS sequence"/>
</dbReference>
<evidence type="ECO:0000313" key="7">
    <source>
        <dbReference type="EMBL" id="KAL0634251.1"/>
    </source>
</evidence>
<protein>
    <recommendedName>
        <fullName evidence="6">U2 small nuclear ribonucleoprotein A'</fullName>
    </recommendedName>
</protein>
<comment type="similarity">
    <text evidence="5">Belongs to the U2 small nuclear ribonucleoprotein A family.</text>
</comment>
<evidence type="ECO:0000256" key="4">
    <source>
        <dbReference type="ARBA" id="ARBA00023242"/>
    </source>
</evidence>
<dbReference type="PANTHER" id="PTHR10552:SF6">
    <property type="entry name" value="U2 SMALL NUCLEAR RIBONUCLEOPROTEIN A"/>
    <property type="match status" value="1"/>
</dbReference>
<evidence type="ECO:0000256" key="5">
    <source>
        <dbReference type="ARBA" id="ARBA00024196"/>
    </source>
</evidence>
<evidence type="ECO:0000313" key="8">
    <source>
        <dbReference type="Proteomes" id="UP001447188"/>
    </source>
</evidence>
<organism evidence="7 8">
    <name type="scientific">Discina gigas</name>
    <dbReference type="NCBI Taxonomy" id="1032678"/>
    <lineage>
        <taxon>Eukaryota</taxon>
        <taxon>Fungi</taxon>
        <taxon>Dikarya</taxon>
        <taxon>Ascomycota</taxon>
        <taxon>Pezizomycotina</taxon>
        <taxon>Pezizomycetes</taxon>
        <taxon>Pezizales</taxon>
        <taxon>Discinaceae</taxon>
        <taxon>Discina</taxon>
    </lineage>
</organism>
<dbReference type="InterPro" id="IPR032675">
    <property type="entry name" value="LRR_dom_sf"/>
</dbReference>
<sequence>MRLTTELLANAPSYLNPLNDRELDLRDAIDFTDNDIQQLGNFPLSERLKTLLLARNRVSTIQPTLANSIPNLQVLALAANNLSELADLDPLSKFRRLTHLSLLENPVTRKENYRFWVIWRCPSVRFLDYQKVKDLERKHAVELFGTEKDPSQLAAKIMGVKSKTFDVSEPLNGGRKEYAVRLTTEERKNIEARIKSAKSLDEVARLERELREGPVSGGGDAMEE</sequence>
<keyword evidence="2" id="KW-0433">Leucine-rich repeat</keyword>
<dbReference type="Gene3D" id="3.80.10.10">
    <property type="entry name" value="Ribonuclease Inhibitor"/>
    <property type="match status" value="1"/>
</dbReference>
<dbReference type="PANTHER" id="PTHR10552">
    <property type="entry name" value="U2 SMALL NUCLEAR RIBONUCLEOPROTEIN A"/>
    <property type="match status" value="1"/>
</dbReference>
<evidence type="ECO:0000256" key="1">
    <source>
        <dbReference type="ARBA" id="ARBA00004123"/>
    </source>
</evidence>
<accession>A0ABR3GE60</accession>
<keyword evidence="3" id="KW-0677">Repeat</keyword>
<keyword evidence="8" id="KW-1185">Reference proteome</keyword>
<name>A0ABR3GE60_9PEZI</name>
<reference evidence="7 8" key="1">
    <citation type="submission" date="2024-02" db="EMBL/GenBank/DDBJ databases">
        <title>Discinaceae phylogenomics.</title>
        <authorList>
            <person name="Dirks A.C."/>
            <person name="James T.Y."/>
        </authorList>
    </citation>
    <scope>NUCLEOTIDE SEQUENCE [LARGE SCALE GENOMIC DNA]</scope>
    <source>
        <strain evidence="7 8">ACD0624</strain>
    </source>
</reference>
<dbReference type="EMBL" id="JBBBZM010000099">
    <property type="protein sequence ID" value="KAL0634251.1"/>
    <property type="molecule type" value="Genomic_DNA"/>
</dbReference>
<dbReference type="InterPro" id="IPR001611">
    <property type="entry name" value="Leu-rich_rpt"/>
</dbReference>
<keyword evidence="4" id="KW-0539">Nucleus</keyword>
<gene>
    <name evidence="7" type="primary">LEA1</name>
    <name evidence="7" type="ORF">Q9L58_006788</name>
</gene>
<comment type="caution">
    <text evidence="7">The sequence shown here is derived from an EMBL/GenBank/DDBJ whole genome shotgun (WGS) entry which is preliminary data.</text>
</comment>
<dbReference type="Pfam" id="PF14580">
    <property type="entry name" value="LRR_9"/>
    <property type="match status" value="1"/>
</dbReference>
<dbReference type="SUPFAM" id="SSF52058">
    <property type="entry name" value="L domain-like"/>
    <property type="match status" value="1"/>
</dbReference>
<proteinExistence type="inferred from homology"/>
<comment type="subcellular location">
    <subcellularLocation>
        <location evidence="1">Nucleus</location>
    </subcellularLocation>
</comment>
<evidence type="ECO:0000256" key="6">
    <source>
        <dbReference type="ARBA" id="ARBA00024238"/>
    </source>
</evidence>
<dbReference type="InterPro" id="IPR044640">
    <property type="entry name" value="RU2A"/>
</dbReference>
<evidence type="ECO:0000256" key="2">
    <source>
        <dbReference type="ARBA" id="ARBA00022614"/>
    </source>
</evidence>